<sequence>MEHYDAPTLTFLFDMELTVDQPYHLGVTPKGNRRIIQVNDGYFRGSILNGTVIPGGDDWITVLEDGTIIQDVRILLKTYDGAYIAMTYRGIRTGTSDVLKRLDRNEEVNLNEYYFTTQPVFETSSKKYDWLNKRIFVAQGRRMPGKVNYSIYTVGE</sequence>
<dbReference type="STRING" id="571933.SAMN05216362_103123"/>
<keyword evidence="3" id="KW-1185">Reference proteome</keyword>
<dbReference type="Proteomes" id="UP000199427">
    <property type="component" value="Unassembled WGS sequence"/>
</dbReference>
<dbReference type="OrthoDB" id="572332at2"/>
<comment type="similarity">
    <text evidence="1">Belongs to the UPF0311 family.</text>
</comment>
<protein>
    <recommendedName>
        <fullName evidence="1">UPF0311 protein SAMN05216362_103123</fullName>
    </recommendedName>
</protein>
<dbReference type="AlphaFoldDB" id="A0A1H9B3L8"/>
<dbReference type="Gene3D" id="2.40.160.20">
    <property type="match status" value="1"/>
</dbReference>
<organism evidence="2 3">
    <name type="scientific">Piscibacillus halophilus</name>
    <dbReference type="NCBI Taxonomy" id="571933"/>
    <lineage>
        <taxon>Bacteria</taxon>
        <taxon>Bacillati</taxon>
        <taxon>Bacillota</taxon>
        <taxon>Bacilli</taxon>
        <taxon>Bacillales</taxon>
        <taxon>Bacillaceae</taxon>
        <taxon>Piscibacillus</taxon>
    </lineage>
</organism>
<evidence type="ECO:0000256" key="1">
    <source>
        <dbReference type="HAMAP-Rule" id="MF_00775"/>
    </source>
</evidence>
<reference evidence="2 3" key="1">
    <citation type="submission" date="2016-10" db="EMBL/GenBank/DDBJ databases">
        <authorList>
            <person name="de Groot N.N."/>
        </authorList>
    </citation>
    <scope>NUCLEOTIDE SEQUENCE [LARGE SCALE GENOMIC DNA]</scope>
    <source>
        <strain evidence="2 3">DSM 21633</strain>
    </source>
</reference>
<evidence type="ECO:0000313" key="2">
    <source>
        <dbReference type="EMBL" id="SEP83626.1"/>
    </source>
</evidence>
<dbReference type="Pfam" id="PF11578">
    <property type="entry name" value="DUF3237"/>
    <property type="match status" value="1"/>
</dbReference>
<dbReference type="PANTHER" id="PTHR37315">
    <property type="entry name" value="UPF0311 PROTEIN BLR7842"/>
    <property type="match status" value="1"/>
</dbReference>
<dbReference type="PANTHER" id="PTHR37315:SF1">
    <property type="entry name" value="UPF0311 PROTEIN BLR7842"/>
    <property type="match status" value="1"/>
</dbReference>
<accession>A0A1H9B3L8</accession>
<dbReference type="RefSeq" id="WP_091772532.1">
    <property type="nucleotide sequence ID" value="NZ_FOES01000003.1"/>
</dbReference>
<dbReference type="EMBL" id="FOES01000003">
    <property type="protein sequence ID" value="SEP83626.1"/>
    <property type="molecule type" value="Genomic_DNA"/>
</dbReference>
<gene>
    <name evidence="2" type="ORF">SAMN05216362_103123</name>
</gene>
<name>A0A1H9B3L8_9BACI</name>
<dbReference type="InterPro" id="IPR020915">
    <property type="entry name" value="UPF0311"/>
</dbReference>
<dbReference type="HAMAP" id="MF_00775">
    <property type="entry name" value="UPF0311"/>
    <property type="match status" value="1"/>
</dbReference>
<proteinExistence type="inferred from homology"/>
<evidence type="ECO:0000313" key="3">
    <source>
        <dbReference type="Proteomes" id="UP000199427"/>
    </source>
</evidence>